<feature type="compositionally biased region" description="Acidic residues" evidence="1">
    <location>
        <begin position="95"/>
        <end position="104"/>
    </location>
</feature>
<reference evidence="2" key="1">
    <citation type="submission" date="2022-01" db="EMBL/GenBank/DDBJ databases">
        <title>Comparative genomics reveals a dynamic genome evolution in the ectomycorrhizal milk-cap (Lactarius) mushrooms.</title>
        <authorList>
            <consortium name="DOE Joint Genome Institute"/>
            <person name="Lebreton A."/>
            <person name="Tang N."/>
            <person name="Kuo A."/>
            <person name="LaButti K."/>
            <person name="Drula E."/>
            <person name="Barry K."/>
            <person name="Clum A."/>
            <person name="Lipzen A."/>
            <person name="Mousain D."/>
            <person name="Ng V."/>
            <person name="Wang R."/>
            <person name="Wang X."/>
            <person name="Dai Y."/>
            <person name="Henrissat B."/>
            <person name="Grigoriev I.V."/>
            <person name="Guerin-Laguette A."/>
            <person name="Yu F."/>
            <person name="Martin F.M."/>
        </authorList>
    </citation>
    <scope>NUCLEOTIDE SEQUENCE</scope>
    <source>
        <strain evidence="2">QP</strain>
    </source>
</reference>
<protein>
    <submittedName>
        <fullName evidence="2">Uncharacterized protein</fullName>
    </submittedName>
</protein>
<organism evidence="2 3">
    <name type="scientific">Lactarius akahatsu</name>
    <dbReference type="NCBI Taxonomy" id="416441"/>
    <lineage>
        <taxon>Eukaryota</taxon>
        <taxon>Fungi</taxon>
        <taxon>Dikarya</taxon>
        <taxon>Basidiomycota</taxon>
        <taxon>Agaricomycotina</taxon>
        <taxon>Agaricomycetes</taxon>
        <taxon>Russulales</taxon>
        <taxon>Russulaceae</taxon>
        <taxon>Lactarius</taxon>
    </lineage>
</organism>
<feature type="region of interest" description="Disordered" evidence="1">
    <location>
        <begin position="95"/>
        <end position="411"/>
    </location>
</feature>
<keyword evidence="3" id="KW-1185">Reference proteome</keyword>
<evidence type="ECO:0000313" key="3">
    <source>
        <dbReference type="Proteomes" id="UP001201163"/>
    </source>
</evidence>
<sequence length="411" mass="43811">MRGVRRVRRHREWEVDGDASFPHTPDAEATPMISQPHHWHSFFPRNATDRQHLSSRIKQGMVTPAITTAVRSIRRLFGRGPIPVSRVAVPEAFDIESSDSETDPFDTLRSKTRRGPFANLRQNVASGSDRGASSYTLTHPSEGTRDSSTLDADLESDRGLDHGVANGAGGGNGADDHDNAGDHVMVIGQNFSSGGSLISLRRGDGRPVEADQSSIEVVPPTPTLDSRPFRAGAYHARSASTPHLPSPSSSSTPISPSFSPSTDDLPSRGAPPPPPTPFLLQSASGIRARPSGKDALRTYYTSAAPPTRPAEKQSHNPSEVATAPTLSLRIGSPVQRTRRKRGAHSPPLSPQLQNYMPSFPGRSPPGSPYALPNSVPSSPISASDPQNLIPSAVRGAGYNPFQHGRSASDLG</sequence>
<evidence type="ECO:0000313" key="2">
    <source>
        <dbReference type="EMBL" id="KAH8995667.1"/>
    </source>
</evidence>
<proteinExistence type="predicted"/>
<accession>A0AAD4LLX2</accession>
<feature type="compositionally biased region" description="Low complexity" evidence="1">
    <location>
        <begin position="238"/>
        <end position="262"/>
    </location>
</feature>
<feature type="compositionally biased region" description="Polar residues" evidence="1">
    <location>
        <begin position="120"/>
        <end position="150"/>
    </location>
</feature>
<feature type="compositionally biased region" description="Polar residues" evidence="1">
    <location>
        <begin position="374"/>
        <end position="389"/>
    </location>
</feature>
<dbReference type="AlphaFoldDB" id="A0AAD4LLX2"/>
<name>A0AAD4LLX2_9AGAM</name>
<evidence type="ECO:0000256" key="1">
    <source>
        <dbReference type="SAM" id="MobiDB-lite"/>
    </source>
</evidence>
<gene>
    <name evidence="2" type="ORF">EDB92DRAFT_1814550</name>
</gene>
<dbReference type="EMBL" id="JAKELL010000011">
    <property type="protein sequence ID" value="KAH8995667.1"/>
    <property type="molecule type" value="Genomic_DNA"/>
</dbReference>
<comment type="caution">
    <text evidence="2">The sequence shown here is derived from an EMBL/GenBank/DDBJ whole genome shotgun (WGS) entry which is preliminary data.</text>
</comment>
<dbReference type="Proteomes" id="UP001201163">
    <property type="component" value="Unassembled WGS sequence"/>
</dbReference>